<dbReference type="EMBL" id="VSRR010022501">
    <property type="protein sequence ID" value="MPC64733.1"/>
    <property type="molecule type" value="Genomic_DNA"/>
</dbReference>
<evidence type="ECO:0000256" key="1">
    <source>
        <dbReference type="SAM" id="MobiDB-lite"/>
    </source>
</evidence>
<evidence type="ECO:0000313" key="2">
    <source>
        <dbReference type="EMBL" id="MPC64733.1"/>
    </source>
</evidence>
<feature type="compositionally biased region" description="Basic and acidic residues" evidence="1">
    <location>
        <begin position="28"/>
        <end position="45"/>
    </location>
</feature>
<feature type="compositionally biased region" description="Polar residues" evidence="1">
    <location>
        <begin position="1"/>
        <end position="12"/>
    </location>
</feature>
<gene>
    <name evidence="2" type="ORF">E2C01_058853</name>
</gene>
<reference evidence="2 3" key="1">
    <citation type="submission" date="2019-05" db="EMBL/GenBank/DDBJ databases">
        <title>Another draft genome of Portunus trituberculatus and its Hox gene families provides insights of decapod evolution.</title>
        <authorList>
            <person name="Jeong J.-H."/>
            <person name="Song I."/>
            <person name="Kim S."/>
            <person name="Choi T."/>
            <person name="Kim D."/>
            <person name="Ryu S."/>
            <person name="Kim W."/>
        </authorList>
    </citation>
    <scope>NUCLEOTIDE SEQUENCE [LARGE SCALE GENOMIC DNA]</scope>
    <source>
        <tissue evidence="2">Muscle</tissue>
    </source>
</reference>
<dbReference type="Proteomes" id="UP000324222">
    <property type="component" value="Unassembled WGS sequence"/>
</dbReference>
<sequence length="67" mass="7563">MYQSIKITSLSPSPGAERSAPGFTGTRQAERCRLTSHHPRGEIRPKPVSQWRKVCSRQATYHTPNLD</sequence>
<protein>
    <submittedName>
        <fullName evidence="2">Uncharacterized protein</fullName>
    </submittedName>
</protein>
<proteinExistence type="predicted"/>
<accession>A0A5B7H3V3</accession>
<evidence type="ECO:0000313" key="3">
    <source>
        <dbReference type="Proteomes" id="UP000324222"/>
    </source>
</evidence>
<organism evidence="2 3">
    <name type="scientific">Portunus trituberculatus</name>
    <name type="common">Swimming crab</name>
    <name type="synonym">Neptunus trituberculatus</name>
    <dbReference type="NCBI Taxonomy" id="210409"/>
    <lineage>
        <taxon>Eukaryota</taxon>
        <taxon>Metazoa</taxon>
        <taxon>Ecdysozoa</taxon>
        <taxon>Arthropoda</taxon>
        <taxon>Crustacea</taxon>
        <taxon>Multicrustacea</taxon>
        <taxon>Malacostraca</taxon>
        <taxon>Eumalacostraca</taxon>
        <taxon>Eucarida</taxon>
        <taxon>Decapoda</taxon>
        <taxon>Pleocyemata</taxon>
        <taxon>Brachyura</taxon>
        <taxon>Eubrachyura</taxon>
        <taxon>Portunoidea</taxon>
        <taxon>Portunidae</taxon>
        <taxon>Portuninae</taxon>
        <taxon>Portunus</taxon>
    </lineage>
</organism>
<dbReference type="AlphaFoldDB" id="A0A5B7H3V3"/>
<comment type="caution">
    <text evidence="2">The sequence shown here is derived from an EMBL/GenBank/DDBJ whole genome shotgun (WGS) entry which is preliminary data.</text>
</comment>
<feature type="region of interest" description="Disordered" evidence="1">
    <location>
        <begin position="1"/>
        <end position="49"/>
    </location>
</feature>
<keyword evidence="3" id="KW-1185">Reference proteome</keyword>
<name>A0A5B7H3V3_PORTR</name>